<dbReference type="SUPFAM" id="SSF53901">
    <property type="entry name" value="Thiolase-like"/>
    <property type="match status" value="1"/>
</dbReference>
<keyword evidence="2 4" id="KW-0808">Transferase</keyword>
<protein>
    <submittedName>
        <fullName evidence="6">3-oxoacyl-(ACP) synthase II</fullName>
    </submittedName>
</protein>
<dbReference type="EMBL" id="CP003219">
    <property type="protein sequence ID" value="AEW97980.1"/>
    <property type="molecule type" value="Genomic_DNA"/>
</dbReference>
<evidence type="ECO:0000256" key="1">
    <source>
        <dbReference type="ARBA" id="ARBA00008467"/>
    </source>
</evidence>
<reference evidence="7" key="1">
    <citation type="submission" date="2011-12" db="EMBL/GenBank/DDBJ databases">
        <title>Complete genome sequence of Streptomyces cattleya strain DSM 46488.</title>
        <authorList>
            <person name="Ou H.-Y."/>
            <person name="Li P."/>
            <person name="Zhao C."/>
            <person name="O'Hagan D."/>
            <person name="Deng Z."/>
        </authorList>
    </citation>
    <scope>NUCLEOTIDE SEQUENCE [LARGE SCALE GENOMIC DNA]</scope>
    <source>
        <strain evidence="7">ATCC 35852 / DSM 46488 / JCM 4925 / NBRC 14057 / NRRL 8057</strain>
    </source>
</reference>
<dbReference type="STRING" id="1003195.SCATT_56090"/>
<dbReference type="NCBIfam" id="NF005589">
    <property type="entry name" value="PRK07314.1"/>
    <property type="match status" value="1"/>
</dbReference>
<dbReference type="Pfam" id="PF02801">
    <property type="entry name" value="Ketoacyl-synt_C"/>
    <property type="match status" value="1"/>
</dbReference>
<dbReference type="HOGENOM" id="CLU_000022_69_2_11"/>
<feature type="domain" description="Ketosynthase family 3 (KS3)" evidence="5">
    <location>
        <begin position="10"/>
        <end position="409"/>
    </location>
</feature>
<evidence type="ECO:0000256" key="4">
    <source>
        <dbReference type="RuleBase" id="RU003694"/>
    </source>
</evidence>
<evidence type="ECO:0000256" key="3">
    <source>
        <dbReference type="ARBA" id="ARBA00023315"/>
    </source>
</evidence>
<comment type="similarity">
    <text evidence="1 4">Belongs to the thiolase-like superfamily. Beta-ketoacyl-ACP synthases family.</text>
</comment>
<dbReference type="InterPro" id="IPR016039">
    <property type="entry name" value="Thiolase-like"/>
</dbReference>
<keyword evidence="3" id="KW-0012">Acyltransferase</keyword>
<dbReference type="InterPro" id="IPR000794">
    <property type="entry name" value="Beta-ketoacyl_synthase"/>
</dbReference>
<dbReference type="FunFam" id="3.40.47.10:FF:000018">
    <property type="entry name" value="3-oxoacyl-[acyl-carrier-protein] synthase 2"/>
    <property type="match status" value="1"/>
</dbReference>
<dbReference type="Pfam" id="PF00109">
    <property type="entry name" value="ketoacyl-synt"/>
    <property type="match status" value="1"/>
</dbReference>
<evidence type="ECO:0000313" key="7">
    <source>
        <dbReference type="Proteomes" id="UP000007842"/>
    </source>
</evidence>
<dbReference type="AlphaFoldDB" id="G8X1B2"/>
<dbReference type="PROSITE" id="PS52004">
    <property type="entry name" value="KS3_2"/>
    <property type="match status" value="1"/>
</dbReference>
<evidence type="ECO:0000259" key="5">
    <source>
        <dbReference type="PROSITE" id="PS52004"/>
    </source>
</evidence>
<dbReference type="PANTHER" id="PTHR11712">
    <property type="entry name" value="POLYKETIDE SYNTHASE-RELATED"/>
    <property type="match status" value="1"/>
</dbReference>
<dbReference type="RefSeq" id="WP_014628740.1">
    <property type="nucleotide sequence ID" value="NC_017586.1"/>
</dbReference>
<dbReference type="KEGG" id="scy:SCATT_56090"/>
<name>G8X1B2_STREN</name>
<gene>
    <name evidence="6" type="ordered locus">SCATT_56090</name>
</gene>
<keyword evidence="7" id="KW-1185">Reference proteome</keyword>
<dbReference type="InterPro" id="IPR020841">
    <property type="entry name" value="PKS_Beta-ketoAc_synthase_dom"/>
</dbReference>
<dbReference type="OrthoDB" id="9808669at2"/>
<proteinExistence type="inferred from homology"/>
<dbReference type="GO" id="GO:0006633">
    <property type="term" value="P:fatty acid biosynthetic process"/>
    <property type="evidence" value="ECO:0007669"/>
    <property type="project" value="InterPro"/>
</dbReference>
<dbReference type="PATRIC" id="fig|1003195.29.peg.5591"/>
<dbReference type="InterPro" id="IPR014031">
    <property type="entry name" value="Ketoacyl_synth_C"/>
</dbReference>
<dbReference type="Gene3D" id="3.40.47.10">
    <property type="match status" value="1"/>
</dbReference>
<sequence length="410" mass="40922">MTGAGPGSGADQVCVTGIGLFTPAGDGWAATWEQVRKGVATTVLAEAAEPVHLACRAPAFDPDRLGRARAGRPDRCTRFALLAAAEAVADAGLDPAGWDGARVAVVIGSGAGGAGTLEEQHHALLAEGPAGMSPFAVPSALGNSVSAQVSIALRATGPSSTINTACAAGATALGTAMDLLRLGRCDIAVAGGADAALTPYYVTGFDRLGALSRRFHDPGGAPRPFDAERDGFVMGEGAGVLVLERAAHARARGARIRARLAGYGASCDAHHVVKPRPDGAGLAAAVRAALADAGARPADVAHVNAHGTGTVLGDRAEAAVLARLLPHRPPVSATKGVTGHLLGAAGAVEAALTVLTVEHGRVPPTANLTERSAGVDLDLPVRCRAADVPFALSTSVGFGGQNTVLAVARA</sequence>
<organism evidence="6 7">
    <name type="scientific">Streptantibioticus cattleyicolor (strain ATCC 35852 / DSM 46488 / JCM 4925 / NBRC 14057 / NRRL 8057)</name>
    <name type="common">Streptomyces cattleya</name>
    <dbReference type="NCBI Taxonomy" id="1003195"/>
    <lineage>
        <taxon>Bacteria</taxon>
        <taxon>Bacillati</taxon>
        <taxon>Actinomycetota</taxon>
        <taxon>Actinomycetes</taxon>
        <taxon>Kitasatosporales</taxon>
        <taxon>Streptomycetaceae</taxon>
        <taxon>Streptantibioticus</taxon>
    </lineage>
</organism>
<evidence type="ECO:0000313" key="6">
    <source>
        <dbReference type="EMBL" id="AEW97980.1"/>
    </source>
</evidence>
<dbReference type="eggNOG" id="COG0304">
    <property type="taxonomic scope" value="Bacteria"/>
</dbReference>
<dbReference type="Proteomes" id="UP000007842">
    <property type="component" value="Chromosome"/>
</dbReference>
<dbReference type="PANTHER" id="PTHR11712:SF347">
    <property type="entry name" value="BETA KETOACYL-ACYL CARRIER PROTEIN SYNTHASE"/>
    <property type="match status" value="1"/>
</dbReference>
<dbReference type="CDD" id="cd00834">
    <property type="entry name" value="KAS_I_II"/>
    <property type="match status" value="1"/>
</dbReference>
<evidence type="ECO:0000256" key="2">
    <source>
        <dbReference type="ARBA" id="ARBA00022679"/>
    </source>
</evidence>
<dbReference type="SMART" id="SM00825">
    <property type="entry name" value="PKS_KS"/>
    <property type="match status" value="1"/>
</dbReference>
<dbReference type="PROSITE" id="PS00606">
    <property type="entry name" value="KS3_1"/>
    <property type="match status" value="1"/>
</dbReference>
<accession>G8X1B2</accession>
<dbReference type="InterPro" id="IPR014030">
    <property type="entry name" value="Ketoacyl_synth_N"/>
</dbReference>
<dbReference type="GO" id="GO:0004315">
    <property type="term" value="F:3-oxoacyl-[acyl-carrier-protein] synthase activity"/>
    <property type="evidence" value="ECO:0007669"/>
    <property type="project" value="InterPro"/>
</dbReference>
<dbReference type="InterPro" id="IPR018201">
    <property type="entry name" value="Ketoacyl_synth_AS"/>
</dbReference>